<evidence type="ECO:0000256" key="1">
    <source>
        <dbReference type="ARBA" id="ARBA00022801"/>
    </source>
</evidence>
<dbReference type="InterPro" id="IPR011496">
    <property type="entry name" value="O-GlcNAcase_cat"/>
</dbReference>
<protein>
    <submittedName>
        <fullName evidence="5">Hyaluronoglucosaminidase</fullName>
    </submittedName>
</protein>
<dbReference type="GO" id="GO:0015929">
    <property type="term" value="F:hexosaminidase activity"/>
    <property type="evidence" value="ECO:0007669"/>
    <property type="project" value="UniProtKB-ARBA"/>
</dbReference>
<feature type="domain" description="GH84" evidence="4">
    <location>
        <begin position="1"/>
        <end position="268"/>
    </location>
</feature>
<dbReference type="EMBL" id="JRMW01000037">
    <property type="protein sequence ID" value="KGF03654.1"/>
    <property type="molecule type" value="Genomic_DNA"/>
</dbReference>
<keyword evidence="1 3" id="KW-0378">Hydrolase</keyword>
<dbReference type="Gene3D" id="3.20.20.80">
    <property type="entry name" value="Glycosidases"/>
    <property type="match status" value="1"/>
</dbReference>
<name>A0A095Z584_9FIRM</name>
<evidence type="ECO:0000256" key="3">
    <source>
        <dbReference type="PROSITE-ProRule" id="PRU01353"/>
    </source>
</evidence>
<dbReference type="SUPFAM" id="SSF51445">
    <property type="entry name" value="(Trans)glycosidases"/>
    <property type="match status" value="1"/>
</dbReference>
<dbReference type="RefSeq" id="WP_037328080.1">
    <property type="nucleotide sequence ID" value="NZ_JRMW01000037.1"/>
</dbReference>
<gene>
    <name evidence="5" type="ORF">HMPREF1630_06280</name>
</gene>
<dbReference type="PROSITE" id="PS52009">
    <property type="entry name" value="GH84"/>
    <property type="match status" value="1"/>
</dbReference>
<dbReference type="AlphaFoldDB" id="A0A095Z584"/>
<dbReference type="eggNOG" id="COG3525">
    <property type="taxonomic scope" value="Bacteria"/>
</dbReference>
<dbReference type="Pfam" id="PF07555">
    <property type="entry name" value="NAGidase"/>
    <property type="match status" value="1"/>
</dbReference>
<organism evidence="5 6">
    <name type="scientific">Anaerococcus lactolyticus S7-1-13</name>
    <dbReference type="NCBI Taxonomy" id="1284686"/>
    <lineage>
        <taxon>Bacteria</taxon>
        <taxon>Bacillati</taxon>
        <taxon>Bacillota</taxon>
        <taxon>Tissierellia</taxon>
        <taxon>Tissierellales</taxon>
        <taxon>Peptoniphilaceae</taxon>
        <taxon>Anaerococcus</taxon>
    </lineage>
</organism>
<dbReference type="InterPro" id="IPR017853">
    <property type="entry name" value="GH"/>
</dbReference>
<accession>A0A095Z584</accession>
<dbReference type="GO" id="GO:1901135">
    <property type="term" value="P:carbohydrate derivative metabolic process"/>
    <property type="evidence" value="ECO:0007669"/>
    <property type="project" value="UniProtKB-ARBA"/>
</dbReference>
<feature type="active site" description="Proton donor" evidence="3">
    <location>
        <position position="118"/>
    </location>
</feature>
<dbReference type="InterPro" id="IPR051822">
    <property type="entry name" value="Glycosyl_Hydrolase_84"/>
</dbReference>
<keyword evidence="2 3" id="KW-0326">Glycosidase</keyword>
<dbReference type="Proteomes" id="UP000029579">
    <property type="component" value="Unassembled WGS sequence"/>
</dbReference>
<evidence type="ECO:0000313" key="6">
    <source>
        <dbReference type="Proteomes" id="UP000029579"/>
    </source>
</evidence>
<dbReference type="PANTHER" id="PTHR13170">
    <property type="entry name" value="O-GLCNACASE"/>
    <property type="match status" value="1"/>
</dbReference>
<sequence>MKKGIIEGFYGIPWTFEEKMSMIKFLAEIDMDQYIYAPKDDPYHNKEWRKPYPEEEIGKIKALAELSREEGIEFTWAIHPGQNPFDFDLYDEEISKIFAKYRQLMDAGVRSFGLCMDDIDKAVAYEKRNAHMNLIRDLADFVEKETGNHLYFVHPWYNDAWINEQGYEYEALLRDIKNLNVMWTGNQVVAPISHKSNEDFRKRTGKKPYIWFNWPVNDYRPDKIFMEIFEFYDSKDLNFDGFYLNPMNQAEASKIAIYQLGEYLKNPLAYEPEDAFIKAINFLEPKASGDLFELASSFCGSLVYERTEGKKFSEDREIKRAFDQKDLKTLNYLLGEKIKAAEYYQKNHANEDLYREIKPFVVSLQNLSKAILAKFDGNINEAENLYKESKNIKIQVLGDEGLEEVNVRTSEVLEEIYQKI</sequence>
<evidence type="ECO:0000313" key="5">
    <source>
        <dbReference type="EMBL" id="KGF03654.1"/>
    </source>
</evidence>
<dbReference type="SUPFAM" id="SSF140657">
    <property type="entry name" value="Hyaluronidase post-catalytic domain-like"/>
    <property type="match status" value="1"/>
</dbReference>
<evidence type="ECO:0000256" key="2">
    <source>
        <dbReference type="ARBA" id="ARBA00023295"/>
    </source>
</evidence>
<reference evidence="5 6" key="1">
    <citation type="submission" date="2014-07" db="EMBL/GenBank/DDBJ databases">
        <authorList>
            <person name="McCorrison J."/>
            <person name="Sanka R."/>
            <person name="Torralba M."/>
            <person name="Gillis M."/>
            <person name="Haft D.H."/>
            <person name="Methe B."/>
            <person name="Sutton G."/>
            <person name="Nelson K.E."/>
        </authorList>
    </citation>
    <scope>NUCLEOTIDE SEQUENCE [LARGE SCALE GENOMIC DNA]</scope>
    <source>
        <strain evidence="5 6">S7-1-13</strain>
    </source>
</reference>
<dbReference type="OrthoDB" id="9760892at2"/>
<evidence type="ECO:0000259" key="4">
    <source>
        <dbReference type="PROSITE" id="PS52009"/>
    </source>
</evidence>
<dbReference type="PANTHER" id="PTHR13170:SF16">
    <property type="entry name" value="PROTEIN O-GLCNACASE"/>
    <property type="match status" value="1"/>
</dbReference>
<proteinExistence type="inferred from homology"/>
<comment type="similarity">
    <text evidence="3">Belongs to the glycosyl hydrolase 84 family.</text>
</comment>
<comment type="caution">
    <text evidence="5">The sequence shown here is derived from an EMBL/GenBank/DDBJ whole genome shotgun (WGS) entry which is preliminary data.</text>
</comment>